<evidence type="ECO:0000259" key="10">
    <source>
        <dbReference type="PROSITE" id="PS50262"/>
    </source>
</evidence>
<protein>
    <recommendedName>
        <fullName evidence="10">G-protein coupled receptors family 1 profile domain-containing protein</fullName>
    </recommendedName>
</protein>
<evidence type="ECO:0000256" key="9">
    <source>
        <dbReference type="SAM" id="Phobius"/>
    </source>
</evidence>
<dbReference type="CDD" id="cd15939">
    <property type="entry name" value="7tmA_OR4A-like"/>
    <property type="match status" value="1"/>
</dbReference>
<keyword evidence="3 9" id="KW-0812">Transmembrane</keyword>
<gene>
    <name evidence="11" type="ORF">MRATA1EN1_LOCUS20489</name>
</gene>
<feature type="transmembrane region" description="Helical" evidence="9">
    <location>
        <begin position="126"/>
        <end position="145"/>
    </location>
</feature>
<evidence type="ECO:0000313" key="12">
    <source>
        <dbReference type="Proteomes" id="UP001176941"/>
    </source>
</evidence>
<keyword evidence="5" id="KW-0297">G-protein coupled receptor</keyword>
<evidence type="ECO:0000256" key="2">
    <source>
        <dbReference type="ARBA" id="ARBA00004141"/>
    </source>
</evidence>
<feature type="transmembrane region" description="Helical" evidence="9">
    <location>
        <begin position="217"/>
        <end position="239"/>
    </location>
</feature>
<evidence type="ECO:0000256" key="8">
    <source>
        <dbReference type="ARBA" id="ARBA00023224"/>
    </source>
</evidence>
<comment type="subcellular location">
    <subcellularLocation>
        <location evidence="2">Membrane</location>
        <topology evidence="2">Multi-pass membrane protein</topology>
    </subcellularLocation>
</comment>
<dbReference type="Pfam" id="PF13853">
    <property type="entry name" value="7tm_4"/>
    <property type="match status" value="1"/>
</dbReference>
<feature type="transmembrane region" description="Helical" evidence="9">
    <location>
        <begin position="26"/>
        <end position="48"/>
    </location>
</feature>
<dbReference type="InterPro" id="IPR000276">
    <property type="entry name" value="GPCR_Rhodpsn"/>
</dbReference>
<evidence type="ECO:0000256" key="3">
    <source>
        <dbReference type="ARBA" id="ARBA00022692"/>
    </source>
</evidence>
<keyword evidence="8" id="KW-0807">Transducer</keyword>
<proteinExistence type="predicted"/>
<feature type="transmembrane region" description="Helical" evidence="9">
    <location>
        <begin position="251"/>
        <end position="274"/>
    </location>
</feature>
<keyword evidence="4 9" id="KW-1133">Transmembrane helix</keyword>
<comment type="function">
    <text evidence="1">Putative odorant or sperm cell receptor.</text>
</comment>
<dbReference type="PANTHER" id="PTHR48002">
    <property type="entry name" value="OLFACTORY RECEPTOR"/>
    <property type="match status" value="1"/>
</dbReference>
<evidence type="ECO:0000256" key="7">
    <source>
        <dbReference type="ARBA" id="ARBA00023170"/>
    </source>
</evidence>
<dbReference type="Proteomes" id="UP001176941">
    <property type="component" value="Chromosome 31"/>
</dbReference>
<dbReference type="EMBL" id="OX459967">
    <property type="protein sequence ID" value="CAI9171527.1"/>
    <property type="molecule type" value="Genomic_DNA"/>
</dbReference>
<evidence type="ECO:0000256" key="1">
    <source>
        <dbReference type="ARBA" id="ARBA00003929"/>
    </source>
</evidence>
<feature type="transmembrane region" description="Helical" evidence="9">
    <location>
        <begin position="286"/>
        <end position="303"/>
    </location>
</feature>
<keyword evidence="7" id="KW-0675">Receptor</keyword>
<evidence type="ECO:0000256" key="4">
    <source>
        <dbReference type="ARBA" id="ARBA00022989"/>
    </source>
</evidence>
<evidence type="ECO:0000256" key="5">
    <source>
        <dbReference type="ARBA" id="ARBA00023040"/>
    </source>
</evidence>
<feature type="transmembrane region" description="Helical" evidence="9">
    <location>
        <begin position="157"/>
        <end position="182"/>
    </location>
</feature>
<dbReference type="PROSITE" id="PS50262">
    <property type="entry name" value="G_PROTEIN_RECEP_F1_2"/>
    <property type="match status" value="1"/>
</dbReference>
<dbReference type="SUPFAM" id="SSF81321">
    <property type="entry name" value="Family A G protein-coupled receptor-like"/>
    <property type="match status" value="1"/>
</dbReference>
<sequence length="319" mass="35710">MAKTHNVTEFILLGLSSNPEVQKVCFVIFLLLYIAIVLGNFLIVLTVMTSRSLGSPMYFFLSYLSFHSLRIPCVLLLVSFILIDDCCSSSLTPKMLVDSLTMRKTISSRGCMTQIFAKHLFGAAEIIVLMAMAHDCFVAICKPLHYMTIMSQKVCSLLVGGAWAGAFVHAAIQILFTVWLPFCGPNVKDHSMCDLNSLLKLVCMETHSLGLFVTANSGFICLLNFLLLMVSYVVILCSLRIYSSWGRCKAFSICVSHITMVILFFAPCILVYMYPVITFSIDKAVAVFYTMITPMLNPLIYTLRNAEVKNAMKKLWIKM</sequence>
<dbReference type="Gene3D" id="1.20.1070.10">
    <property type="entry name" value="Rhodopsin 7-helix transmembrane proteins"/>
    <property type="match status" value="1"/>
</dbReference>
<evidence type="ECO:0000313" key="11">
    <source>
        <dbReference type="EMBL" id="CAI9171527.1"/>
    </source>
</evidence>
<evidence type="ECO:0000256" key="6">
    <source>
        <dbReference type="ARBA" id="ARBA00023136"/>
    </source>
</evidence>
<keyword evidence="6 9" id="KW-0472">Membrane</keyword>
<organism evidence="11 12">
    <name type="scientific">Rangifer tarandus platyrhynchus</name>
    <name type="common">Svalbard reindeer</name>
    <dbReference type="NCBI Taxonomy" id="3082113"/>
    <lineage>
        <taxon>Eukaryota</taxon>
        <taxon>Metazoa</taxon>
        <taxon>Chordata</taxon>
        <taxon>Craniata</taxon>
        <taxon>Vertebrata</taxon>
        <taxon>Euteleostomi</taxon>
        <taxon>Mammalia</taxon>
        <taxon>Eutheria</taxon>
        <taxon>Laurasiatheria</taxon>
        <taxon>Artiodactyla</taxon>
        <taxon>Ruminantia</taxon>
        <taxon>Pecora</taxon>
        <taxon>Cervidae</taxon>
        <taxon>Odocoileinae</taxon>
        <taxon>Rangifer</taxon>
    </lineage>
</organism>
<dbReference type="InterPro" id="IPR017452">
    <property type="entry name" value="GPCR_Rhodpsn_7TM"/>
</dbReference>
<feature type="transmembrane region" description="Helical" evidence="9">
    <location>
        <begin position="60"/>
        <end position="83"/>
    </location>
</feature>
<reference evidence="11" key="1">
    <citation type="submission" date="2023-04" db="EMBL/GenBank/DDBJ databases">
        <authorList>
            <consortium name="ELIXIR-Norway"/>
        </authorList>
    </citation>
    <scope>NUCLEOTIDE SEQUENCE [LARGE SCALE GENOMIC DNA]</scope>
</reference>
<dbReference type="PRINTS" id="PR00245">
    <property type="entry name" value="OLFACTORYR"/>
</dbReference>
<keyword evidence="12" id="KW-1185">Reference proteome</keyword>
<feature type="domain" description="G-protein coupled receptors family 1 profile" evidence="10">
    <location>
        <begin position="39"/>
        <end position="301"/>
    </location>
</feature>
<dbReference type="InterPro" id="IPR000725">
    <property type="entry name" value="Olfact_rcpt"/>
</dbReference>
<dbReference type="PRINTS" id="PR00237">
    <property type="entry name" value="GPCRRHODOPSN"/>
</dbReference>
<dbReference type="InterPro" id="IPR050427">
    <property type="entry name" value="Olfactory_Receptors"/>
</dbReference>
<accession>A0ABN8ZCB3</accession>
<name>A0ABN8ZCB3_RANTA</name>